<organism evidence="7 8">
    <name type="scientific">Marilutibacter chinensis</name>
    <dbReference type="NCBI Taxonomy" id="2912247"/>
    <lineage>
        <taxon>Bacteria</taxon>
        <taxon>Pseudomonadati</taxon>
        <taxon>Pseudomonadota</taxon>
        <taxon>Gammaproteobacteria</taxon>
        <taxon>Lysobacterales</taxon>
        <taxon>Lysobacteraceae</taxon>
        <taxon>Marilutibacter</taxon>
    </lineage>
</organism>
<gene>
    <name evidence="7" type="ORF">L3V18_04870</name>
</gene>
<keyword evidence="3 7" id="KW-0067">ATP-binding</keyword>
<sequence length="327" mass="35009">MLVLEGLQIGYGRKVLATLPPVTAVAAGEFVCLLGRNGQGKSTLLRTLGGFLAPVAGQVRLHGRPVTALRGVERARRIAVVLTERPQVGALGVMELVEMGRQPHTGWAGVLSEEDRRIAVAALDQVGGAHLAARMVDSLSDGERQRVMIARALAQQPDMMLLDEITAFLDLPSRVTIIDTLRRIAAEQGVAIVLSSHDLELSLQTADRLWLLPGGGRFVDGAPEDVALSGAVGSAFDQENLAFSLDSGRFESAMAAGRCVHVEGDDVATLWLSRALRRCGYGLEGNPDRAAHRIVLAAPGRWRIDDAMEASTIAEALDVLSMRRETC</sequence>
<dbReference type="SMART" id="SM00382">
    <property type="entry name" value="AAA"/>
    <property type="match status" value="1"/>
</dbReference>
<reference evidence="7 8" key="3">
    <citation type="submission" date="2022-01" db="EMBL/GenBank/DDBJ databases">
        <authorList>
            <person name="Zhou L.Y."/>
        </authorList>
    </citation>
    <scope>NUCLEOTIDE SEQUENCE [LARGE SCALE GENOMIC DNA]</scope>
    <source>
        <strain evidence="7 8">TLK-CK17</strain>
    </source>
</reference>
<dbReference type="Pfam" id="PF00005">
    <property type="entry name" value="ABC_tran"/>
    <property type="match status" value="1"/>
</dbReference>
<dbReference type="RefSeq" id="WP_237053477.1">
    <property type="nucleotide sequence ID" value="NZ_JAKJPO010000001.1"/>
</dbReference>
<reference evidence="7 8" key="2">
    <citation type="submission" date="2022-01" db="EMBL/GenBank/DDBJ databases">
        <title>Lysobacter chinensis sp. nov., a bacterium isolated from cow dung compost.</title>
        <authorList>
            <person name="Liu Y."/>
        </authorList>
    </citation>
    <scope>NUCLEOTIDE SEQUENCE [LARGE SCALE GENOMIC DNA]</scope>
    <source>
        <strain evidence="7 8">TLK-CK17</strain>
    </source>
</reference>
<proteinExistence type="predicted"/>
<dbReference type="GO" id="GO:0005524">
    <property type="term" value="F:ATP binding"/>
    <property type="evidence" value="ECO:0007669"/>
    <property type="project" value="UniProtKB-KW"/>
</dbReference>
<dbReference type="InterPro" id="IPR027417">
    <property type="entry name" value="P-loop_NTPase"/>
</dbReference>
<dbReference type="PROSITE" id="PS50893">
    <property type="entry name" value="ABC_TRANSPORTER_2"/>
    <property type="match status" value="1"/>
</dbReference>
<evidence type="ECO:0000259" key="6">
    <source>
        <dbReference type="PROSITE" id="PS50893"/>
    </source>
</evidence>
<reference evidence="8" key="1">
    <citation type="submission" date="2022-01" db="EMBL/GenBank/DDBJ databases">
        <title>Lysobacter chinensis sp. nov., a bacterium isolated from cow dung compost.</title>
        <authorList>
            <person name="Zhou L.Y."/>
        </authorList>
    </citation>
    <scope>NUCLEOTIDE SEQUENCE [LARGE SCALE GENOMIC DNA]</scope>
    <source>
        <strain evidence="8">TLK-CK17</strain>
    </source>
</reference>
<dbReference type="EMBL" id="JAKJPO010000001">
    <property type="protein sequence ID" value="MCF7221121.1"/>
    <property type="molecule type" value="Genomic_DNA"/>
</dbReference>
<dbReference type="Proteomes" id="UP001430796">
    <property type="component" value="Unassembled WGS sequence"/>
</dbReference>
<feature type="domain" description="ABC transporter" evidence="6">
    <location>
        <begin position="2"/>
        <end position="239"/>
    </location>
</feature>
<evidence type="ECO:0000256" key="4">
    <source>
        <dbReference type="ARBA" id="ARBA00022967"/>
    </source>
</evidence>
<dbReference type="CDD" id="cd03214">
    <property type="entry name" value="ABC_Iron-Siderophores_B12_Hemin"/>
    <property type="match status" value="1"/>
</dbReference>
<comment type="function">
    <text evidence="5">Part of the ABC transporter complex HmuTUV involved in hemin import. Responsible for energy coupling to the transport system.</text>
</comment>
<keyword evidence="1" id="KW-0813">Transport</keyword>
<dbReference type="PANTHER" id="PTHR42794:SF1">
    <property type="entry name" value="HEMIN IMPORT ATP-BINDING PROTEIN HMUV"/>
    <property type="match status" value="1"/>
</dbReference>
<protein>
    <submittedName>
        <fullName evidence="7">ATP-binding cassette domain-containing protein</fullName>
    </submittedName>
</protein>
<keyword evidence="4" id="KW-1278">Translocase</keyword>
<evidence type="ECO:0000256" key="5">
    <source>
        <dbReference type="ARBA" id="ARBA00037066"/>
    </source>
</evidence>
<dbReference type="SUPFAM" id="SSF52540">
    <property type="entry name" value="P-loop containing nucleoside triphosphate hydrolases"/>
    <property type="match status" value="1"/>
</dbReference>
<dbReference type="PANTHER" id="PTHR42794">
    <property type="entry name" value="HEMIN IMPORT ATP-BINDING PROTEIN HMUV"/>
    <property type="match status" value="1"/>
</dbReference>
<comment type="caution">
    <text evidence="7">The sequence shown here is derived from an EMBL/GenBank/DDBJ whole genome shotgun (WGS) entry which is preliminary data.</text>
</comment>
<evidence type="ECO:0000256" key="2">
    <source>
        <dbReference type="ARBA" id="ARBA00022741"/>
    </source>
</evidence>
<name>A0ABS9HQA9_9GAMM</name>
<evidence type="ECO:0000313" key="7">
    <source>
        <dbReference type="EMBL" id="MCF7221121.1"/>
    </source>
</evidence>
<dbReference type="InterPro" id="IPR003593">
    <property type="entry name" value="AAA+_ATPase"/>
</dbReference>
<evidence type="ECO:0000256" key="3">
    <source>
        <dbReference type="ARBA" id="ARBA00022840"/>
    </source>
</evidence>
<evidence type="ECO:0000313" key="8">
    <source>
        <dbReference type="Proteomes" id="UP001430796"/>
    </source>
</evidence>
<keyword evidence="2" id="KW-0547">Nucleotide-binding</keyword>
<keyword evidence="8" id="KW-1185">Reference proteome</keyword>
<dbReference type="InterPro" id="IPR003439">
    <property type="entry name" value="ABC_transporter-like_ATP-bd"/>
</dbReference>
<accession>A0ABS9HQA9</accession>
<evidence type="ECO:0000256" key="1">
    <source>
        <dbReference type="ARBA" id="ARBA00022448"/>
    </source>
</evidence>
<dbReference type="Gene3D" id="3.40.50.300">
    <property type="entry name" value="P-loop containing nucleotide triphosphate hydrolases"/>
    <property type="match status" value="1"/>
</dbReference>